<dbReference type="SUPFAM" id="SSF53474">
    <property type="entry name" value="alpha/beta-Hydrolases"/>
    <property type="match status" value="1"/>
</dbReference>
<evidence type="ECO:0000313" key="2">
    <source>
        <dbReference type="EMBL" id="KDO23151.1"/>
    </source>
</evidence>
<organism evidence="2 3">
    <name type="scientific">Saprolegnia parasitica (strain CBS 223.65)</name>
    <dbReference type="NCBI Taxonomy" id="695850"/>
    <lineage>
        <taxon>Eukaryota</taxon>
        <taxon>Sar</taxon>
        <taxon>Stramenopiles</taxon>
        <taxon>Oomycota</taxon>
        <taxon>Saprolegniomycetes</taxon>
        <taxon>Saprolegniales</taxon>
        <taxon>Saprolegniaceae</taxon>
        <taxon>Saprolegnia</taxon>
    </lineage>
</organism>
<dbReference type="Gene3D" id="3.40.50.1820">
    <property type="entry name" value="alpha/beta hydrolase"/>
    <property type="match status" value="1"/>
</dbReference>
<feature type="domain" description="AB hydrolase-1" evidence="1">
    <location>
        <begin position="35"/>
        <end position="298"/>
    </location>
</feature>
<dbReference type="KEGG" id="spar:SPRG_09959"/>
<dbReference type="OMA" id="MSENYSQ"/>
<dbReference type="InterPro" id="IPR029058">
    <property type="entry name" value="AB_hydrolase_fold"/>
</dbReference>
<proteinExistence type="predicted"/>
<dbReference type="PANTHER" id="PTHR43433">
    <property type="entry name" value="HYDROLASE, ALPHA/BETA FOLD FAMILY PROTEIN"/>
    <property type="match status" value="1"/>
</dbReference>
<dbReference type="InterPro" id="IPR050471">
    <property type="entry name" value="AB_hydrolase"/>
</dbReference>
<dbReference type="EMBL" id="KK583257">
    <property type="protein sequence ID" value="KDO23151.1"/>
    <property type="molecule type" value="Genomic_DNA"/>
</dbReference>
<dbReference type="OrthoDB" id="435520at2759"/>
<dbReference type="VEuPathDB" id="FungiDB:SPRG_09959"/>
<evidence type="ECO:0000313" key="3">
    <source>
        <dbReference type="Proteomes" id="UP000030745"/>
    </source>
</evidence>
<dbReference type="InterPro" id="IPR000073">
    <property type="entry name" value="AB_hydrolase_1"/>
</dbReference>
<evidence type="ECO:0000259" key="1">
    <source>
        <dbReference type="Pfam" id="PF00561"/>
    </source>
</evidence>
<dbReference type="PANTHER" id="PTHR43433:SF10">
    <property type="entry name" value="AB HYDROLASE-1 DOMAIN-CONTAINING PROTEIN"/>
    <property type="match status" value="1"/>
</dbReference>
<dbReference type="RefSeq" id="XP_012206103.1">
    <property type="nucleotide sequence ID" value="XM_012350713.1"/>
</dbReference>
<dbReference type="STRING" id="695850.A0A067C9E4"/>
<sequence length="319" mass="34342">MSGGVLDGPDYNGLITLQDGRHVSYAQVGDAKGVPVVCLLGMRGHRHFIYLFKELALLYGIRLLCIDRPGYGLSDPIADSSLPAPIAFVDILDQVLAQLQIDQFGLMAQSAGAIYALAIASQKALASRLIEPLTLLSPWVGISNRSCPRLLKMASYCPTRLIAAGMKLVNASVDLSMAYVDPNQSVRTLGHGLLLADDSGHETTEAVPLSSSPRLRFGDFRARMDAEPHNAYHDALLCLGKDRNGCGFELTDVTVRVHVVHGEKDTLVPRKAAIEFVAAVPNATLDLVPHATHALLIFQEEVIADIFASFATSSSVRSN</sequence>
<dbReference type="Proteomes" id="UP000030745">
    <property type="component" value="Unassembled WGS sequence"/>
</dbReference>
<dbReference type="GeneID" id="24132096"/>
<accession>A0A067C9E4</accession>
<dbReference type="AlphaFoldDB" id="A0A067C9E4"/>
<protein>
    <recommendedName>
        <fullName evidence="1">AB hydrolase-1 domain-containing protein</fullName>
    </recommendedName>
</protein>
<gene>
    <name evidence="2" type="ORF">SPRG_09959</name>
</gene>
<keyword evidence="3" id="KW-1185">Reference proteome</keyword>
<dbReference type="Pfam" id="PF00561">
    <property type="entry name" value="Abhydrolase_1"/>
    <property type="match status" value="1"/>
</dbReference>
<reference evidence="2 3" key="1">
    <citation type="journal article" date="2013" name="PLoS Genet.">
        <title>Distinctive expansion of potential virulence genes in the genome of the oomycete fish pathogen Saprolegnia parasitica.</title>
        <authorList>
            <person name="Jiang R.H."/>
            <person name="de Bruijn I."/>
            <person name="Haas B.J."/>
            <person name="Belmonte R."/>
            <person name="Lobach L."/>
            <person name="Christie J."/>
            <person name="van den Ackerveken G."/>
            <person name="Bottin A."/>
            <person name="Bulone V."/>
            <person name="Diaz-Moreno S.M."/>
            <person name="Dumas B."/>
            <person name="Fan L."/>
            <person name="Gaulin E."/>
            <person name="Govers F."/>
            <person name="Grenville-Briggs L.J."/>
            <person name="Horner N.R."/>
            <person name="Levin J.Z."/>
            <person name="Mammella M."/>
            <person name="Meijer H.J."/>
            <person name="Morris P."/>
            <person name="Nusbaum C."/>
            <person name="Oome S."/>
            <person name="Phillips A.J."/>
            <person name="van Rooyen D."/>
            <person name="Rzeszutek E."/>
            <person name="Saraiva M."/>
            <person name="Secombes C.J."/>
            <person name="Seidl M.F."/>
            <person name="Snel B."/>
            <person name="Stassen J.H."/>
            <person name="Sykes S."/>
            <person name="Tripathy S."/>
            <person name="van den Berg H."/>
            <person name="Vega-Arreguin J.C."/>
            <person name="Wawra S."/>
            <person name="Young S.K."/>
            <person name="Zeng Q."/>
            <person name="Dieguez-Uribeondo J."/>
            <person name="Russ C."/>
            <person name="Tyler B.M."/>
            <person name="van West P."/>
        </authorList>
    </citation>
    <scope>NUCLEOTIDE SEQUENCE [LARGE SCALE GENOMIC DNA]</scope>
    <source>
        <strain evidence="2 3">CBS 223.65</strain>
    </source>
</reference>
<name>A0A067C9E4_SAPPC</name>